<sequence>MNSLNSILVYARFLLDQLDKANIEEVWKISQITEHNVNHITFCLTDGSTARFIMKLFSCNGIPKEYRDNVLNEHDCFGQRFIDDKQANYSNRKVWSLIRTAANKCVLHNDNEFVKMIENYLDDIHKHEKEHNKVHQVGISKKDSNLKKDNNLDGDDDLDENDDLDEDDALDDDNLDKENACASILLKNPLIVATKGRPKSVSHHMNNTN</sequence>
<feature type="compositionally biased region" description="Basic and acidic residues" evidence="1">
    <location>
        <begin position="140"/>
        <end position="151"/>
    </location>
</feature>
<organism evidence="2 3">
    <name type="scientific">Gigaspora rosea</name>
    <dbReference type="NCBI Taxonomy" id="44941"/>
    <lineage>
        <taxon>Eukaryota</taxon>
        <taxon>Fungi</taxon>
        <taxon>Fungi incertae sedis</taxon>
        <taxon>Mucoromycota</taxon>
        <taxon>Glomeromycotina</taxon>
        <taxon>Glomeromycetes</taxon>
        <taxon>Diversisporales</taxon>
        <taxon>Gigasporaceae</taxon>
        <taxon>Gigaspora</taxon>
    </lineage>
</organism>
<dbReference type="Proteomes" id="UP000266673">
    <property type="component" value="Unassembled WGS sequence"/>
</dbReference>
<dbReference type="EMBL" id="QKWP01000897">
    <property type="protein sequence ID" value="RIB13721.1"/>
    <property type="molecule type" value="Genomic_DNA"/>
</dbReference>
<gene>
    <name evidence="2" type="ORF">C2G38_2197079</name>
</gene>
<evidence type="ECO:0000313" key="2">
    <source>
        <dbReference type="EMBL" id="RIB13721.1"/>
    </source>
</evidence>
<comment type="caution">
    <text evidence="2">The sequence shown here is derived from an EMBL/GenBank/DDBJ whole genome shotgun (WGS) entry which is preliminary data.</text>
</comment>
<reference evidence="2 3" key="1">
    <citation type="submission" date="2018-06" db="EMBL/GenBank/DDBJ databases">
        <title>Comparative genomics reveals the genomic features of Rhizophagus irregularis, R. cerebriforme, R. diaphanum and Gigaspora rosea, and their symbiotic lifestyle signature.</title>
        <authorList>
            <person name="Morin E."/>
            <person name="San Clemente H."/>
            <person name="Chen E.C.H."/>
            <person name="De La Providencia I."/>
            <person name="Hainaut M."/>
            <person name="Kuo A."/>
            <person name="Kohler A."/>
            <person name="Murat C."/>
            <person name="Tang N."/>
            <person name="Roy S."/>
            <person name="Loubradou J."/>
            <person name="Henrissat B."/>
            <person name="Grigoriev I.V."/>
            <person name="Corradi N."/>
            <person name="Roux C."/>
            <person name="Martin F.M."/>
        </authorList>
    </citation>
    <scope>NUCLEOTIDE SEQUENCE [LARGE SCALE GENOMIC DNA]</scope>
    <source>
        <strain evidence="2 3">DAOM 194757</strain>
    </source>
</reference>
<dbReference type="AlphaFoldDB" id="A0A397UVU1"/>
<feature type="region of interest" description="Disordered" evidence="1">
    <location>
        <begin position="131"/>
        <end position="172"/>
    </location>
</feature>
<proteinExistence type="predicted"/>
<name>A0A397UVU1_9GLOM</name>
<evidence type="ECO:0000256" key="1">
    <source>
        <dbReference type="SAM" id="MobiDB-lite"/>
    </source>
</evidence>
<evidence type="ECO:0000313" key="3">
    <source>
        <dbReference type="Proteomes" id="UP000266673"/>
    </source>
</evidence>
<feature type="compositionally biased region" description="Acidic residues" evidence="1">
    <location>
        <begin position="152"/>
        <end position="172"/>
    </location>
</feature>
<keyword evidence="3" id="KW-1185">Reference proteome</keyword>
<dbReference type="OrthoDB" id="2455266at2759"/>
<protein>
    <submittedName>
        <fullName evidence="2">Uncharacterized protein</fullName>
    </submittedName>
</protein>
<accession>A0A397UVU1</accession>